<dbReference type="SUPFAM" id="SSF57850">
    <property type="entry name" value="RING/U-box"/>
    <property type="match status" value="1"/>
</dbReference>
<gene>
    <name evidence="1" type="ORF">K458DRAFT_392020</name>
</gene>
<protein>
    <submittedName>
        <fullName evidence="1">Uncharacterized protein</fullName>
    </submittedName>
</protein>
<evidence type="ECO:0000313" key="2">
    <source>
        <dbReference type="Proteomes" id="UP000799291"/>
    </source>
</evidence>
<dbReference type="EMBL" id="MU005592">
    <property type="protein sequence ID" value="KAF2681227.1"/>
    <property type="molecule type" value="Genomic_DNA"/>
</dbReference>
<dbReference type="CDD" id="cd16448">
    <property type="entry name" value="RING-H2"/>
    <property type="match status" value="1"/>
</dbReference>
<dbReference type="Proteomes" id="UP000799291">
    <property type="component" value="Unassembled WGS sequence"/>
</dbReference>
<accession>A0A6G1ISJ7</accession>
<proteinExistence type="predicted"/>
<name>A0A6G1ISJ7_9PLEO</name>
<evidence type="ECO:0000313" key="1">
    <source>
        <dbReference type="EMBL" id="KAF2681227.1"/>
    </source>
</evidence>
<dbReference type="Gene3D" id="3.30.40.10">
    <property type="entry name" value="Zinc/RING finger domain, C3HC4 (zinc finger)"/>
    <property type="match status" value="1"/>
</dbReference>
<sequence>MAQQQKDAESMPTQSEFLETQLVCCKDTPQDTECLICRYDYNNGEETVKIAHNTSPTRKATCFFHKDCILAWFKSGHQKRGTCPNDRATKGYDLGNTALDNSSAILARVRNLFFDECEQRSDTLRSIVFGLDYDDYQGLLHEEDQILMLVSEEEAKYK</sequence>
<organism evidence="1 2">
    <name type="scientific">Lentithecium fluviatile CBS 122367</name>
    <dbReference type="NCBI Taxonomy" id="1168545"/>
    <lineage>
        <taxon>Eukaryota</taxon>
        <taxon>Fungi</taxon>
        <taxon>Dikarya</taxon>
        <taxon>Ascomycota</taxon>
        <taxon>Pezizomycotina</taxon>
        <taxon>Dothideomycetes</taxon>
        <taxon>Pleosporomycetidae</taxon>
        <taxon>Pleosporales</taxon>
        <taxon>Massarineae</taxon>
        <taxon>Lentitheciaceae</taxon>
        <taxon>Lentithecium</taxon>
    </lineage>
</organism>
<dbReference type="AlphaFoldDB" id="A0A6G1ISJ7"/>
<dbReference type="OrthoDB" id="8062037at2759"/>
<dbReference type="InterPro" id="IPR013083">
    <property type="entry name" value="Znf_RING/FYVE/PHD"/>
</dbReference>
<reference evidence="1" key="1">
    <citation type="journal article" date="2020" name="Stud. Mycol.">
        <title>101 Dothideomycetes genomes: a test case for predicting lifestyles and emergence of pathogens.</title>
        <authorList>
            <person name="Haridas S."/>
            <person name="Albert R."/>
            <person name="Binder M."/>
            <person name="Bloem J."/>
            <person name="Labutti K."/>
            <person name="Salamov A."/>
            <person name="Andreopoulos B."/>
            <person name="Baker S."/>
            <person name="Barry K."/>
            <person name="Bills G."/>
            <person name="Bluhm B."/>
            <person name="Cannon C."/>
            <person name="Castanera R."/>
            <person name="Culley D."/>
            <person name="Daum C."/>
            <person name="Ezra D."/>
            <person name="Gonzalez J."/>
            <person name="Henrissat B."/>
            <person name="Kuo A."/>
            <person name="Liang C."/>
            <person name="Lipzen A."/>
            <person name="Lutzoni F."/>
            <person name="Magnuson J."/>
            <person name="Mondo S."/>
            <person name="Nolan M."/>
            <person name="Ohm R."/>
            <person name="Pangilinan J."/>
            <person name="Park H.-J."/>
            <person name="Ramirez L."/>
            <person name="Alfaro M."/>
            <person name="Sun H."/>
            <person name="Tritt A."/>
            <person name="Yoshinaga Y."/>
            <person name="Zwiers L.-H."/>
            <person name="Turgeon B."/>
            <person name="Goodwin S."/>
            <person name="Spatafora J."/>
            <person name="Crous P."/>
            <person name="Grigoriev I."/>
        </authorList>
    </citation>
    <scope>NUCLEOTIDE SEQUENCE</scope>
    <source>
        <strain evidence="1">CBS 122367</strain>
    </source>
</reference>
<keyword evidence="2" id="KW-1185">Reference proteome</keyword>